<organism evidence="18 19">
    <name type="scientific">Chytriomyces confervae</name>
    <dbReference type="NCBI Taxonomy" id="246404"/>
    <lineage>
        <taxon>Eukaryota</taxon>
        <taxon>Fungi</taxon>
        <taxon>Fungi incertae sedis</taxon>
        <taxon>Chytridiomycota</taxon>
        <taxon>Chytridiomycota incertae sedis</taxon>
        <taxon>Chytridiomycetes</taxon>
        <taxon>Chytridiales</taxon>
        <taxon>Chytriomycetaceae</taxon>
        <taxon>Chytriomyces</taxon>
    </lineage>
</organism>
<dbReference type="InterPro" id="IPR002884">
    <property type="entry name" value="P_dom"/>
</dbReference>
<dbReference type="SUPFAM" id="SSF49785">
    <property type="entry name" value="Galactose-binding domain-like"/>
    <property type="match status" value="1"/>
</dbReference>
<evidence type="ECO:0000256" key="7">
    <source>
        <dbReference type="ARBA" id="ARBA00022825"/>
    </source>
</evidence>
<comment type="subcellular location">
    <subcellularLocation>
        <location evidence="1">Membrane</location>
    </subcellularLocation>
</comment>
<keyword evidence="12" id="KW-0325">Glycoprotein</keyword>
<feature type="signal peptide" evidence="16">
    <location>
        <begin position="1"/>
        <end position="17"/>
    </location>
</feature>
<comment type="caution">
    <text evidence="18">The sequence shown here is derived from an EMBL/GenBank/DDBJ whole genome shotgun (WGS) entry which is preliminary data.</text>
</comment>
<keyword evidence="10 15" id="KW-0472">Membrane</keyword>
<evidence type="ECO:0000256" key="8">
    <source>
        <dbReference type="ARBA" id="ARBA00022837"/>
    </source>
</evidence>
<dbReference type="STRING" id="246404.A0A507FI14"/>
<gene>
    <name evidence="18" type="ORF">CcCBS67573_g03444</name>
</gene>
<dbReference type="GO" id="GO:0000139">
    <property type="term" value="C:Golgi membrane"/>
    <property type="evidence" value="ECO:0007669"/>
    <property type="project" value="TreeGrafter"/>
</dbReference>
<comment type="similarity">
    <text evidence="2">Belongs to the peptidase S8 family. Furin subfamily.</text>
</comment>
<dbReference type="GO" id="GO:0007323">
    <property type="term" value="P:peptide pheromone maturation"/>
    <property type="evidence" value="ECO:0007669"/>
    <property type="project" value="UniProtKB-ARBA"/>
</dbReference>
<accession>A0A507FI14</accession>
<dbReference type="PROSITE" id="PS51892">
    <property type="entry name" value="SUBTILASE"/>
    <property type="match status" value="1"/>
</dbReference>
<dbReference type="InterPro" id="IPR023828">
    <property type="entry name" value="Peptidase_S8_Ser-AS"/>
</dbReference>
<evidence type="ECO:0000256" key="4">
    <source>
        <dbReference type="ARBA" id="ARBA00022692"/>
    </source>
</evidence>
<evidence type="ECO:0000256" key="6">
    <source>
        <dbReference type="ARBA" id="ARBA00022801"/>
    </source>
</evidence>
<evidence type="ECO:0000256" key="1">
    <source>
        <dbReference type="ARBA" id="ARBA00004370"/>
    </source>
</evidence>
<dbReference type="InterPro" id="IPR015500">
    <property type="entry name" value="Peptidase_S8_subtilisin-rel"/>
</dbReference>
<dbReference type="OrthoDB" id="300641at2759"/>
<dbReference type="InterPro" id="IPR023827">
    <property type="entry name" value="Peptidase_S8_Asp-AS"/>
</dbReference>
<evidence type="ECO:0000259" key="17">
    <source>
        <dbReference type="PROSITE" id="PS51829"/>
    </source>
</evidence>
<name>A0A507FI14_9FUNG</name>
<dbReference type="FunFam" id="3.40.50.200:FF:000005">
    <property type="entry name" value="Proprotein convertase subtilisin/kexin type 7"/>
    <property type="match status" value="1"/>
</dbReference>
<keyword evidence="3 14" id="KW-0645">Protease</keyword>
<dbReference type="AlphaFoldDB" id="A0A507FI14"/>
<dbReference type="InterPro" id="IPR000209">
    <property type="entry name" value="Peptidase_S8/S53_dom"/>
</dbReference>
<dbReference type="PROSITE" id="PS51829">
    <property type="entry name" value="P_HOMO_B"/>
    <property type="match status" value="1"/>
</dbReference>
<evidence type="ECO:0000256" key="15">
    <source>
        <dbReference type="SAM" id="Phobius"/>
    </source>
</evidence>
<dbReference type="PROSITE" id="PS00138">
    <property type="entry name" value="SUBTILASE_SER"/>
    <property type="match status" value="1"/>
</dbReference>
<dbReference type="Pfam" id="PF00082">
    <property type="entry name" value="Peptidase_S8"/>
    <property type="match status" value="1"/>
</dbReference>
<dbReference type="InterPro" id="IPR036852">
    <property type="entry name" value="Peptidase_S8/S53_dom_sf"/>
</dbReference>
<evidence type="ECO:0000256" key="5">
    <source>
        <dbReference type="ARBA" id="ARBA00022729"/>
    </source>
</evidence>
<evidence type="ECO:0000256" key="14">
    <source>
        <dbReference type="PROSITE-ProRule" id="PRU01240"/>
    </source>
</evidence>
<keyword evidence="7 14" id="KW-0720">Serine protease</keyword>
<keyword evidence="11" id="KW-0865">Zymogen</keyword>
<dbReference type="PROSITE" id="PS00136">
    <property type="entry name" value="SUBTILASE_ASP"/>
    <property type="match status" value="1"/>
</dbReference>
<protein>
    <recommendedName>
        <fullName evidence="17">P/Homo B domain-containing protein</fullName>
    </recommendedName>
</protein>
<dbReference type="CDD" id="cd04059">
    <property type="entry name" value="Peptidases_S8_Protein_convertases_Kexins_Furin-like"/>
    <property type="match status" value="1"/>
</dbReference>
<dbReference type="GO" id="GO:0016485">
    <property type="term" value="P:protein processing"/>
    <property type="evidence" value="ECO:0007669"/>
    <property type="project" value="TreeGrafter"/>
</dbReference>
<dbReference type="FunFam" id="2.60.120.260:FF:000026">
    <property type="entry name" value="proprotein convertase subtilisin/kexin type 7"/>
    <property type="match status" value="1"/>
</dbReference>
<feature type="active site" description="Charge relay system" evidence="13 14">
    <location>
        <position position="235"/>
    </location>
</feature>
<reference evidence="18 19" key="1">
    <citation type="journal article" date="2019" name="Sci. Rep.">
        <title>Comparative genomics of chytrid fungi reveal insights into the obligate biotrophic and pathogenic lifestyle of Synchytrium endobioticum.</title>
        <authorList>
            <person name="van de Vossenberg B.T.L.H."/>
            <person name="Warris S."/>
            <person name="Nguyen H.D.T."/>
            <person name="van Gent-Pelzer M.P.E."/>
            <person name="Joly D.L."/>
            <person name="van de Geest H.C."/>
            <person name="Bonants P.J.M."/>
            <person name="Smith D.S."/>
            <person name="Levesque C.A."/>
            <person name="van der Lee T.A.J."/>
        </authorList>
    </citation>
    <scope>NUCLEOTIDE SEQUENCE [LARGE SCALE GENOMIC DNA]</scope>
    <source>
        <strain evidence="18 19">CBS 675.73</strain>
    </source>
</reference>
<evidence type="ECO:0000256" key="13">
    <source>
        <dbReference type="PIRSR" id="PIRSR615500-1"/>
    </source>
</evidence>
<dbReference type="Gene3D" id="3.40.50.200">
    <property type="entry name" value="Peptidase S8/S53 domain"/>
    <property type="match status" value="1"/>
</dbReference>
<dbReference type="PANTHER" id="PTHR42884">
    <property type="entry name" value="PROPROTEIN CONVERTASE SUBTILISIN/KEXIN-RELATED"/>
    <property type="match status" value="1"/>
</dbReference>
<dbReference type="GO" id="GO:0004252">
    <property type="term" value="F:serine-type endopeptidase activity"/>
    <property type="evidence" value="ECO:0007669"/>
    <property type="project" value="UniProtKB-UniRule"/>
</dbReference>
<feature type="domain" description="P/Homo B" evidence="17">
    <location>
        <begin position="497"/>
        <end position="647"/>
    </location>
</feature>
<evidence type="ECO:0000256" key="9">
    <source>
        <dbReference type="ARBA" id="ARBA00022989"/>
    </source>
</evidence>
<keyword evidence="9 15" id="KW-1133">Transmembrane helix</keyword>
<evidence type="ECO:0000256" key="10">
    <source>
        <dbReference type="ARBA" id="ARBA00023136"/>
    </source>
</evidence>
<dbReference type="PRINTS" id="PR00723">
    <property type="entry name" value="SUBTILISIN"/>
</dbReference>
<keyword evidence="4 15" id="KW-0812">Transmembrane</keyword>
<dbReference type="InterPro" id="IPR008979">
    <property type="entry name" value="Galactose-bd-like_sf"/>
</dbReference>
<evidence type="ECO:0000256" key="2">
    <source>
        <dbReference type="ARBA" id="ARBA00005325"/>
    </source>
</evidence>
<feature type="active site" description="Charge relay system" evidence="13 14">
    <location>
        <position position="197"/>
    </location>
</feature>
<evidence type="ECO:0000256" key="12">
    <source>
        <dbReference type="ARBA" id="ARBA00023180"/>
    </source>
</evidence>
<dbReference type="EMBL" id="QEAP01000087">
    <property type="protein sequence ID" value="TPX75285.1"/>
    <property type="molecule type" value="Genomic_DNA"/>
</dbReference>
<proteinExistence type="inferred from homology"/>
<dbReference type="SUPFAM" id="SSF52743">
    <property type="entry name" value="Subtilisin-like"/>
    <property type="match status" value="1"/>
</dbReference>
<dbReference type="Gene3D" id="2.60.120.260">
    <property type="entry name" value="Galactose-binding domain-like"/>
    <property type="match status" value="1"/>
</dbReference>
<keyword evidence="6 14" id="KW-0378">Hydrolase</keyword>
<keyword evidence="8" id="KW-0106">Calcium</keyword>
<dbReference type="InterPro" id="IPR034182">
    <property type="entry name" value="Kexin/furin"/>
</dbReference>
<sequence length="733" mass="79699">MWLSGLLHLSILATAFASLPFNSHADPDPTHSHDRTLKRIAFKLKSGDTDSIRALQVANDMQMQFVGAVGELRDYFQVSVSVEAMRLRRRDYLEAVEGGQARDQDLHAFVAMLVEQHPEVSWAEAQVPRIPYVRRNVIPARDRIDTAEAKFGIQDPDFKYQWHILNDTPGQVGHDHNVTGAWDLGVFGNGSVVCIVDDGVNYNATDLKDAYYEQGSYDFNEHTLDAGPKLAADRHGTRCAGEIVAAKNKVCGIGIAHQAKVSAVRILGGSLTEADEAASINYKFHENHIYSCSWGPTDDGRTMQGPSTIVADAFLNGVKNGRNGLGSIFVFASGNGGGMGDNCNFDGFTNSIYTITVSSIDRNDKHPQYSESCSANLVVMYSSATQRNDDAIATTDWELGNNGDMCTKSHGGTSAAAPLASAIYALVHSIRPDLSWRDFQHLSVQSAVPVNTQDKTWFKTHAGRMYSHDYGYGKLDAYAILQLAKTWQPVSKQVSIVSPFTSPVSKPGSVIPKEKGDVRVSIDVTDDVLRGNTFGRLEHVTVTVNIEHPRRGSVVVDLVSPNGIVSHLAVARSFDEATTGFPNWTFMTVAHWDENPIGVWQVVVSEYKKASDAQEGSFGTFSASSRDTPAFGTFNNASITFWGSFNNDTQTYSDKSHFTPDLPTTTSASARVHVKQVQNGYKDVSGLLFWVCGCCAVVLAGLVYVLVNGGAGVRGLRSGGKIDGFEAVSDTVE</sequence>
<evidence type="ECO:0000256" key="3">
    <source>
        <dbReference type="ARBA" id="ARBA00022670"/>
    </source>
</evidence>
<keyword evidence="19" id="KW-1185">Reference proteome</keyword>
<keyword evidence="5 16" id="KW-0732">Signal</keyword>
<dbReference type="Pfam" id="PF01483">
    <property type="entry name" value="P_proprotein"/>
    <property type="match status" value="1"/>
</dbReference>
<feature type="active site" description="Charge relay system" evidence="13 14">
    <location>
        <position position="414"/>
    </location>
</feature>
<evidence type="ECO:0000313" key="18">
    <source>
        <dbReference type="EMBL" id="TPX75285.1"/>
    </source>
</evidence>
<feature type="chain" id="PRO_5021227828" description="P/Homo B domain-containing protein" evidence="16">
    <location>
        <begin position="18"/>
        <end position="733"/>
    </location>
</feature>
<dbReference type="PANTHER" id="PTHR42884:SF14">
    <property type="entry name" value="NEUROENDOCRINE CONVERTASE 1"/>
    <property type="match status" value="1"/>
</dbReference>
<dbReference type="PROSITE" id="PS00137">
    <property type="entry name" value="SUBTILASE_HIS"/>
    <property type="match status" value="1"/>
</dbReference>
<feature type="transmembrane region" description="Helical" evidence="15">
    <location>
        <begin position="687"/>
        <end position="707"/>
    </location>
</feature>
<evidence type="ECO:0000256" key="11">
    <source>
        <dbReference type="ARBA" id="ARBA00023145"/>
    </source>
</evidence>
<dbReference type="Proteomes" id="UP000320333">
    <property type="component" value="Unassembled WGS sequence"/>
</dbReference>
<dbReference type="GO" id="GO:0005802">
    <property type="term" value="C:trans-Golgi network"/>
    <property type="evidence" value="ECO:0007669"/>
    <property type="project" value="TreeGrafter"/>
</dbReference>
<evidence type="ECO:0000256" key="16">
    <source>
        <dbReference type="SAM" id="SignalP"/>
    </source>
</evidence>
<dbReference type="InterPro" id="IPR022398">
    <property type="entry name" value="Peptidase_S8_His-AS"/>
</dbReference>
<evidence type="ECO:0000313" key="19">
    <source>
        <dbReference type="Proteomes" id="UP000320333"/>
    </source>
</evidence>